<gene>
    <name evidence="8" type="ORF">GB928_010870</name>
</gene>
<comment type="caution">
    <text evidence="8">The sequence shown here is derived from an EMBL/GenBank/DDBJ whole genome shotgun (WGS) entry which is preliminary data.</text>
</comment>
<feature type="transmembrane region" description="Helical" evidence="6">
    <location>
        <begin position="106"/>
        <end position="127"/>
    </location>
</feature>
<dbReference type="EMBL" id="WHSC02000005">
    <property type="protein sequence ID" value="MDO6121684.1"/>
    <property type="molecule type" value="Genomic_DNA"/>
</dbReference>
<name>A0ABT8XE60_9HYPH</name>
<evidence type="ECO:0000256" key="1">
    <source>
        <dbReference type="ARBA" id="ARBA00004141"/>
    </source>
</evidence>
<dbReference type="RefSeq" id="WP_244762230.1">
    <property type="nucleotide sequence ID" value="NZ_JALJCJ010000005.1"/>
</dbReference>
<feature type="transmembrane region" description="Helical" evidence="6">
    <location>
        <begin position="69"/>
        <end position="86"/>
    </location>
</feature>
<keyword evidence="3 6" id="KW-0812">Transmembrane</keyword>
<keyword evidence="9" id="KW-1185">Reference proteome</keyword>
<feature type="transmembrane region" description="Helical" evidence="6">
    <location>
        <begin position="39"/>
        <end position="63"/>
    </location>
</feature>
<feature type="transmembrane region" description="Helical" evidence="6">
    <location>
        <begin position="133"/>
        <end position="156"/>
    </location>
</feature>
<comment type="similarity">
    <text evidence="2">Belongs to the GtrA family.</text>
</comment>
<evidence type="ECO:0000256" key="2">
    <source>
        <dbReference type="ARBA" id="ARBA00009399"/>
    </source>
</evidence>
<evidence type="ECO:0000256" key="4">
    <source>
        <dbReference type="ARBA" id="ARBA00022989"/>
    </source>
</evidence>
<keyword evidence="5 6" id="KW-0472">Membrane</keyword>
<dbReference type="InterPro" id="IPR051401">
    <property type="entry name" value="GtrA_CellWall_Glycosyl"/>
</dbReference>
<evidence type="ECO:0000256" key="3">
    <source>
        <dbReference type="ARBA" id="ARBA00022692"/>
    </source>
</evidence>
<proteinExistence type="inferred from homology"/>
<dbReference type="PANTHER" id="PTHR38459">
    <property type="entry name" value="PROPHAGE BACTOPRENOL-LINKED GLUCOSE TRANSLOCASE HOMOLOG"/>
    <property type="match status" value="1"/>
</dbReference>
<sequence>MAILSECCMNPALADRARDGAFSQTMAAITPYISLAKRFLTFGGGSLIGAAIDYVATLVLISLLGISPSVALALSMAVSASVVFAYHEKVTFPGSRTGWQRRYIRFLLLAVVVFALRALLLHAFVLAGIPVPVALAIVIVIVSVFNFAVSSMLIFLKGSE</sequence>
<dbReference type="InterPro" id="IPR007267">
    <property type="entry name" value="GtrA_DPMS_TM"/>
</dbReference>
<feature type="domain" description="GtrA/DPMS transmembrane" evidence="7">
    <location>
        <begin position="41"/>
        <end position="155"/>
    </location>
</feature>
<comment type="subcellular location">
    <subcellularLocation>
        <location evidence="1">Membrane</location>
        <topology evidence="1">Multi-pass membrane protein</topology>
    </subcellularLocation>
</comment>
<reference evidence="8" key="1">
    <citation type="submission" date="2022-04" db="EMBL/GenBank/DDBJ databases">
        <title>Shinella lacus sp. nov., a novel member of the genus Shinella from water.</title>
        <authorList>
            <person name="Deng Y."/>
        </authorList>
    </citation>
    <scope>NUCLEOTIDE SEQUENCE</scope>
    <source>
        <strain evidence="8">JCM 31239</strain>
    </source>
</reference>
<evidence type="ECO:0000313" key="8">
    <source>
        <dbReference type="EMBL" id="MDO6121684.1"/>
    </source>
</evidence>
<evidence type="ECO:0000259" key="7">
    <source>
        <dbReference type="Pfam" id="PF04138"/>
    </source>
</evidence>
<evidence type="ECO:0000256" key="5">
    <source>
        <dbReference type="ARBA" id="ARBA00023136"/>
    </source>
</evidence>
<dbReference type="Pfam" id="PF04138">
    <property type="entry name" value="GtrA_DPMS_TM"/>
    <property type="match status" value="1"/>
</dbReference>
<evidence type="ECO:0000313" key="9">
    <source>
        <dbReference type="Proteomes" id="UP001177080"/>
    </source>
</evidence>
<evidence type="ECO:0000256" key="6">
    <source>
        <dbReference type="SAM" id="Phobius"/>
    </source>
</evidence>
<dbReference type="Proteomes" id="UP001177080">
    <property type="component" value="Unassembled WGS sequence"/>
</dbReference>
<protein>
    <submittedName>
        <fullName evidence="8">GtrA family protein</fullName>
    </submittedName>
</protein>
<dbReference type="PANTHER" id="PTHR38459:SF1">
    <property type="entry name" value="PROPHAGE BACTOPRENOL-LINKED GLUCOSE TRANSLOCASE HOMOLOG"/>
    <property type="match status" value="1"/>
</dbReference>
<keyword evidence="4 6" id="KW-1133">Transmembrane helix</keyword>
<organism evidence="8 9">
    <name type="scientific">Shinella curvata</name>
    <dbReference type="NCBI Taxonomy" id="1817964"/>
    <lineage>
        <taxon>Bacteria</taxon>
        <taxon>Pseudomonadati</taxon>
        <taxon>Pseudomonadota</taxon>
        <taxon>Alphaproteobacteria</taxon>
        <taxon>Hyphomicrobiales</taxon>
        <taxon>Rhizobiaceae</taxon>
        <taxon>Shinella</taxon>
    </lineage>
</organism>
<accession>A0ABT8XE60</accession>